<feature type="non-terminal residue" evidence="1">
    <location>
        <position position="38"/>
    </location>
</feature>
<dbReference type="Gene3D" id="3.30.565.10">
    <property type="entry name" value="Histidine kinase-like ATPase, C-terminal domain"/>
    <property type="match status" value="1"/>
</dbReference>
<feature type="non-terminal residue" evidence="1">
    <location>
        <position position="1"/>
    </location>
</feature>
<dbReference type="SUPFAM" id="SSF55874">
    <property type="entry name" value="ATPase domain of HSP90 chaperone/DNA topoisomerase II/histidine kinase"/>
    <property type="match status" value="1"/>
</dbReference>
<organism evidence="1">
    <name type="scientific">uncultured Leptolyngbya sp</name>
    <dbReference type="NCBI Taxonomy" id="332963"/>
    <lineage>
        <taxon>Bacteria</taxon>
        <taxon>Bacillati</taxon>
        <taxon>Cyanobacteriota</taxon>
        <taxon>Cyanophyceae</taxon>
        <taxon>Leptolyngbyales</taxon>
        <taxon>Leptolyngbyaceae</taxon>
        <taxon>Leptolyngbya group</taxon>
        <taxon>Leptolyngbya</taxon>
        <taxon>environmental samples</taxon>
    </lineage>
</organism>
<gene>
    <name evidence="1" type="ORF">AVDCRST_MAG94-2904</name>
</gene>
<reference evidence="1" key="1">
    <citation type="submission" date="2020-02" db="EMBL/GenBank/DDBJ databases">
        <authorList>
            <person name="Meier V. D."/>
        </authorList>
    </citation>
    <scope>NUCLEOTIDE SEQUENCE</scope>
    <source>
        <strain evidence="1">AVDCRST_MAG94</strain>
    </source>
</reference>
<evidence type="ECO:0000313" key="1">
    <source>
        <dbReference type="EMBL" id="CAA9352748.1"/>
    </source>
</evidence>
<protein>
    <recommendedName>
        <fullName evidence="2">Two-component system sensor histidine kinase</fullName>
    </recommendedName>
</protein>
<dbReference type="AlphaFoldDB" id="A0A6J4M8F9"/>
<name>A0A6J4M8F9_9CYAN</name>
<accession>A0A6J4M8F9</accession>
<proteinExistence type="predicted"/>
<evidence type="ECO:0008006" key="2">
    <source>
        <dbReference type="Google" id="ProtNLM"/>
    </source>
</evidence>
<dbReference type="EMBL" id="CADCTY010001021">
    <property type="protein sequence ID" value="CAA9352748.1"/>
    <property type="molecule type" value="Genomic_DNA"/>
</dbReference>
<dbReference type="InterPro" id="IPR036890">
    <property type="entry name" value="HATPase_C_sf"/>
</dbReference>
<sequence>VAEFGLQELREWVASLGGNFQLENEPGIGCRIMVELPL</sequence>